<evidence type="ECO:0000313" key="2">
    <source>
        <dbReference type="Proteomes" id="UP000013827"/>
    </source>
</evidence>
<dbReference type="KEGG" id="ehx:EMIHUDRAFT_359398"/>
<dbReference type="PaxDb" id="2903-EOD06738"/>
<dbReference type="SUPFAM" id="SSF50729">
    <property type="entry name" value="PH domain-like"/>
    <property type="match status" value="1"/>
</dbReference>
<dbReference type="EnsemblProtists" id="EOD07171">
    <property type="protein sequence ID" value="EOD07171"/>
    <property type="gene ID" value="EMIHUDRAFT_350843"/>
</dbReference>
<proteinExistence type="predicted"/>
<organism evidence="1 2">
    <name type="scientific">Emiliania huxleyi (strain CCMP1516)</name>
    <dbReference type="NCBI Taxonomy" id="280463"/>
    <lineage>
        <taxon>Eukaryota</taxon>
        <taxon>Haptista</taxon>
        <taxon>Haptophyta</taxon>
        <taxon>Prymnesiophyceae</taxon>
        <taxon>Isochrysidales</taxon>
        <taxon>Noelaerhabdaceae</taxon>
        <taxon>Emiliania</taxon>
    </lineage>
</organism>
<evidence type="ECO:0008006" key="3">
    <source>
        <dbReference type="Google" id="ProtNLM"/>
    </source>
</evidence>
<dbReference type="Proteomes" id="UP000013827">
    <property type="component" value="Unassembled WGS sequence"/>
</dbReference>
<dbReference type="HOGENOM" id="CLU_1392495_0_0_1"/>
<protein>
    <recommendedName>
        <fullName evidence="3">PH domain-containing protein</fullName>
    </recommendedName>
</protein>
<dbReference type="GeneID" id="17253499"/>
<dbReference type="RefSeq" id="XP_005759600.1">
    <property type="nucleotide sequence ID" value="XM_005759543.1"/>
</dbReference>
<dbReference type="KEGG" id="ehx:EMIHUDRAFT_350843"/>
<dbReference type="AlphaFoldDB" id="A0A0D3I7D6"/>
<name>A0A0D3I7D6_EMIH1</name>
<evidence type="ECO:0000313" key="1">
    <source>
        <dbReference type="EnsemblProtists" id="EOD07171"/>
    </source>
</evidence>
<reference evidence="1" key="2">
    <citation type="submission" date="2024-10" db="UniProtKB">
        <authorList>
            <consortium name="EnsemblProtists"/>
        </authorList>
    </citation>
    <scope>IDENTIFICATION</scope>
</reference>
<reference evidence="2" key="1">
    <citation type="journal article" date="2013" name="Nature">
        <title>Pan genome of the phytoplankton Emiliania underpins its global distribution.</title>
        <authorList>
            <person name="Read B.A."/>
            <person name="Kegel J."/>
            <person name="Klute M.J."/>
            <person name="Kuo A."/>
            <person name="Lefebvre S.C."/>
            <person name="Maumus F."/>
            <person name="Mayer C."/>
            <person name="Miller J."/>
            <person name="Monier A."/>
            <person name="Salamov A."/>
            <person name="Young J."/>
            <person name="Aguilar M."/>
            <person name="Claverie J.M."/>
            <person name="Frickenhaus S."/>
            <person name="Gonzalez K."/>
            <person name="Herman E.K."/>
            <person name="Lin Y.C."/>
            <person name="Napier J."/>
            <person name="Ogata H."/>
            <person name="Sarno A.F."/>
            <person name="Shmutz J."/>
            <person name="Schroeder D."/>
            <person name="de Vargas C."/>
            <person name="Verret F."/>
            <person name="von Dassow P."/>
            <person name="Valentin K."/>
            <person name="Van de Peer Y."/>
            <person name="Wheeler G."/>
            <person name="Dacks J.B."/>
            <person name="Delwiche C.F."/>
            <person name="Dyhrman S.T."/>
            <person name="Glockner G."/>
            <person name="John U."/>
            <person name="Richards T."/>
            <person name="Worden A.Z."/>
            <person name="Zhang X."/>
            <person name="Grigoriev I.V."/>
            <person name="Allen A.E."/>
            <person name="Bidle K."/>
            <person name="Borodovsky M."/>
            <person name="Bowler C."/>
            <person name="Brownlee C."/>
            <person name="Cock J.M."/>
            <person name="Elias M."/>
            <person name="Gladyshev V.N."/>
            <person name="Groth M."/>
            <person name="Guda C."/>
            <person name="Hadaegh A."/>
            <person name="Iglesias-Rodriguez M.D."/>
            <person name="Jenkins J."/>
            <person name="Jones B.M."/>
            <person name="Lawson T."/>
            <person name="Leese F."/>
            <person name="Lindquist E."/>
            <person name="Lobanov A."/>
            <person name="Lomsadze A."/>
            <person name="Malik S.B."/>
            <person name="Marsh M.E."/>
            <person name="Mackinder L."/>
            <person name="Mock T."/>
            <person name="Mueller-Roeber B."/>
            <person name="Pagarete A."/>
            <person name="Parker M."/>
            <person name="Probert I."/>
            <person name="Quesneville H."/>
            <person name="Raines C."/>
            <person name="Rensing S.A."/>
            <person name="Riano-Pachon D.M."/>
            <person name="Richier S."/>
            <person name="Rokitta S."/>
            <person name="Shiraiwa Y."/>
            <person name="Soanes D.M."/>
            <person name="van der Giezen M."/>
            <person name="Wahlund T.M."/>
            <person name="Williams B."/>
            <person name="Wilson W."/>
            <person name="Wolfe G."/>
            <person name="Wurch L.L."/>
        </authorList>
    </citation>
    <scope>NUCLEOTIDE SEQUENCE</scope>
</reference>
<dbReference type="GeneID" id="17252962"/>
<dbReference type="RefSeq" id="XP_005759167.1">
    <property type="nucleotide sequence ID" value="XM_005759110.1"/>
</dbReference>
<sequence length="196" mass="20638">MASVPSFALDVAGRMAPTSMRKTGVLTMDGLRRWTELKKGVLRVYADESASGAPLLEASLLYVEVTSHNATPATFHLAPISPCELRITVEPEALNRAIDRGRGSMPTPVGVGMCGGGMLNPHAATTEHSGGMARVTVCLFAESTAEKMAWASALSATAHGRRQWAHARHELNTAIAGVKDSMGRATGSSSNRAARP</sequence>
<dbReference type="EnsemblProtists" id="EOD06738">
    <property type="protein sequence ID" value="EOD06738"/>
    <property type="gene ID" value="EMIHUDRAFT_359398"/>
</dbReference>
<keyword evidence="2" id="KW-1185">Reference proteome</keyword>
<accession>A0A0D3I7D6</accession>